<reference evidence="1 2" key="1">
    <citation type="submission" date="2013-09" db="EMBL/GenBank/DDBJ databases">
        <title>Corchorus capsularis genome sequencing.</title>
        <authorList>
            <person name="Alam M."/>
            <person name="Haque M.S."/>
            <person name="Islam M.S."/>
            <person name="Emdad E.M."/>
            <person name="Islam M.M."/>
            <person name="Ahmed B."/>
            <person name="Halim A."/>
            <person name="Hossen Q.M.M."/>
            <person name="Hossain M.Z."/>
            <person name="Ahmed R."/>
            <person name="Khan M.M."/>
            <person name="Islam R."/>
            <person name="Rashid M.M."/>
            <person name="Khan S.A."/>
            <person name="Rahman M.S."/>
            <person name="Alam M."/>
        </authorList>
    </citation>
    <scope>NUCLEOTIDE SEQUENCE [LARGE SCALE GENOMIC DNA]</scope>
    <source>
        <strain evidence="2">cv. CVL-1</strain>
        <tissue evidence="1">Whole seedling</tissue>
    </source>
</reference>
<dbReference type="EMBL" id="AWWV01003922">
    <property type="protein sequence ID" value="OMP08213.1"/>
    <property type="molecule type" value="Genomic_DNA"/>
</dbReference>
<dbReference type="Proteomes" id="UP000188268">
    <property type="component" value="Unassembled WGS sequence"/>
</dbReference>
<dbReference type="Gramene" id="OMP08213">
    <property type="protein sequence ID" value="OMP08213"/>
    <property type="gene ID" value="CCACVL1_01147"/>
</dbReference>
<gene>
    <name evidence="1" type="ORF">CCACVL1_01147</name>
</gene>
<evidence type="ECO:0000313" key="2">
    <source>
        <dbReference type="Proteomes" id="UP000188268"/>
    </source>
</evidence>
<keyword evidence="2" id="KW-1185">Reference proteome</keyword>
<dbReference type="AlphaFoldDB" id="A0A1R3KM97"/>
<proteinExistence type="predicted"/>
<organism evidence="1 2">
    <name type="scientific">Corchorus capsularis</name>
    <name type="common">Jute</name>
    <dbReference type="NCBI Taxonomy" id="210143"/>
    <lineage>
        <taxon>Eukaryota</taxon>
        <taxon>Viridiplantae</taxon>
        <taxon>Streptophyta</taxon>
        <taxon>Embryophyta</taxon>
        <taxon>Tracheophyta</taxon>
        <taxon>Spermatophyta</taxon>
        <taxon>Magnoliopsida</taxon>
        <taxon>eudicotyledons</taxon>
        <taxon>Gunneridae</taxon>
        <taxon>Pentapetalae</taxon>
        <taxon>rosids</taxon>
        <taxon>malvids</taxon>
        <taxon>Malvales</taxon>
        <taxon>Malvaceae</taxon>
        <taxon>Grewioideae</taxon>
        <taxon>Apeibeae</taxon>
        <taxon>Corchorus</taxon>
    </lineage>
</organism>
<evidence type="ECO:0000313" key="1">
    <source>
        <dbReference type="EMBL" id="OMP08213.1"/>
    </source>
</evidence>
<name>A0A1R3KM97_COCAP</name>
<protein>
    <submittedName>
        <fullName evidence="1">Uncharacterized protein</fullName>
    </submittedName>
</protein>
<comment type="caution">
    <text evidence="1">The sequence shown here is derived from an EMBL/GenBank/DDBJ whole genome shotgun (WGS) entry which is preliminary data.</text>
</comment>
<sequence>MASLRNMINDEPLPPFVTFKLCSWFEARGLETSS</sequence>
<accession>A0A1R3KM97</accession>